<feature type="domain" description="Topo IA-type catalytic" evidence="13">
    <location>
        <begin position="137"/>
        <end position="545"/>
    </location>
</feature>
<dbReference type="GO" id="GO:0003917">
    <property type="term" value="F:DNA topoisomerase type I (single strand cut, ATP-independent) activity"/>
    <property type="evidence" value="ECO:0007669"/>
    <property type="project" value="UniProtKB-EC"/>
</dbReference>
<keyword evidence="6 14" id="KW-0413">Isomerase</keyword>
<dbReference type="EC" id="5.6.2.1" evidence="3"/>
<dbReference type="PATRIC" id="fig|1618436.3.peg.1404"/>
<dbReference type="InterPro" id="IPR003601">
    <property type="entry name" value="Topo_IA_2"/>
</dbReference>
<dbReference type="Proteomes" id="UP000034543">
    <property type="component" value="Unassembled WGS sequence"/>
</dbReference>
<evidence type="ECO:0000313" key="15">
    <source>
        <dbReference type="Proteomes" id="UP000034543"/>
    </source>
</evidence>
<feature type="region of interest" description="Disordered" evidence="11">
    <location>
        <begin position="215"/>
        <end position="241"/>
    </location>
</feature>
<dbReference type="AlphaFoldDB" id="A0A0G1F9I3"/>
<dbReference type="SMART" id="SM00436">
    <property type="entry name" value="TOP1Bc"/>
    <property type="match status" value="1"/>
</dbReference>
<comment type="catalytic activity">
    <reaction evidence="1">
        <text>ATP-independent breakage of single-stranded DNA, followed by passage and rejoining.</text>
        <dbReference type="EC" id="5.6.2.1"/>
    </reaction>
</comment>
<evidence type="ECO:0000259" key="12">
    <source>
        <dbReference type="PROSITE" id="PS50880"/>
    </source>
</evidence>
<dbReference type="InterPro" id="IPR013824">
    <property type="entry name" value="Topo_IA_cen_sub1"/>
</dbReference>
<dbReference type="GO" id="GO:0006265">
    <property type="term" value="P:DNA topological change"/>
    <property type="evidence" value="ECO:0007669"/>
    <property type="project" value="InterPro"/>
</dbReference>
<keyword evidence="4" id="KW-0799">Topoisomerase</keyword>
<keyword evidence="5" id="KW-0238">DNA-binding</keyword>
<dbReference type="InterPro" id="IPR013497">
    <property type="entry name" value="Topo_IA_cen"/>
</dbReference>
<dbReference type="CDD" id="cd00186">
    <property type="entry name" value="TOP1Ac"/>
    <property type="match status" value="1"/>
</dbReference>
<dbReference type="SUPFAM" id="SSF56712">
    <property type="entry name" value="Prokaryotic type I DNA topoisomerase"/>
    <property type="match status" value="1"/>
</dbReference>
<feature type="domain" description="Toprim" evidence="12">
    <location>
        <begin position="1"/>
        <end position="111"/>
    </location>
</feature>
<dbReference type="SMART" id="SM00493">
    <property type="entry name" value="TOPRIM"/>
    <property type="match status" value="1"/>
</dbReference>
<sequence>MKLVLVESPTKARTLSRFLGKDYRIEATYGHIRDLGKGELGVDVEHNFQPKYVIPRDKAARVKELRGLVRSNQHVILATDPDREGEAIAYHMAVILSNKGARITSDKIDADRFQRITFHEITDEAINEALKNPGTINMPLVDAQQARRVLDRLVGYELSPLLWRKLSRRWLSAGRVQSVAVRLIVEREREIQKFQKEEFWEIEGEFFSVIPSRVEGSNSTDSGVKASSAAPPAGGSARNDNESIKAKLISKDGVKYESSETIKLFDGNYTFSKTSIANKEAAEAIIQDLNPPVGGPFIVSAVDKKEIKRNPAPPYTTSTLQIDAGRRLGYTSKRIMQLAQGLYEEGVITYHRTDSVNLATKFLGAAKNYIEKIYGTEFSQYRTYATKSKLAQEAHEAIRPTRVDVSSLNQSSNGKFREEHNRLYELIWKRAVASQMAAAIFDSTTIQISSGNNYLFETQGSVIKFEGFLKVTGRDAETIVLPEVTVGETVNLSKTNELQKFTAPPPRYSEASLIKALEEDGIGRPSTYAPTISTIQERLLCGKRS</sequence>
<dbReference type="PANTHER" id="PTHR42785:SF1">
    <property type="entry name" value="DNA TOPOISOMERASE"/>
    <property type="match status" value="1"/>
</dbReference>
<dbReference type="Gene3D" id="1.10.290.10">
    <property type="entry name" value="Topoisomerase I, domain 4"/>
    <property type="match status" value="1"/>
</dbReference>
<evidence type="ECO:0000256" key="3">
    <source>
        <dbReference type="ARBA" id="ARBA00012891"/>
    </source>
</evidence>
<dbReference type="InterPro" id="IPR013825">
    <property type="entry name" value="Topo_IA_cen_sub2"/>
</dbReference>
<gene>
    <name evidence="14" type="ORF">UV59_C0037G0017</name>
</gene>
<dbReference type="Pfam" id="PF01131">
    <property type="entry name" value="Topoisom_bac"/>
    <property type="match status" value="1"/>
</dbReference>
<evidence type="ECO:0000256" key="7">
    <source>
        <dbReference type="ARBA" id="ARBA00030003"/>
    </source>
</evidence>
<comment type="similarity">
    <text evidence="2">Belongs to the type IA topoisomerase family.</text>
</comment>
<comment type="caution">
    <text evidence="14">The sequence shown here is derived from an EMBL/GenBank/DDBJ whole genome shotgun (WGS) entry which is preliminary data.</text>
</comment>
<dbReference type="PROSITE" id="PS00396">
    <property type="entry name" value="TOPO_IA_1"/>
    <property type="match status" value="1"/>
</dbReference>
<dbReference type="InterPro" id="IPR000380">
    <property type="entry name" value="Topo_IA"/>
</dbReference>
<evidence type="ECO:0000256" key="8">
    <source>
        <dbReference type="ARBA" id="ARBA00031985"/>
    </source>
</evidence>
<dbReference type="InterPro" id="IPR003602">
    <property type="entry name" value="Topo_IA_DNA-bd_dom"/>
</dbReference>
<proteinExistence type="inferred from homology"/>
<evidence type="ECO:0000256" key="2">
    <source>
        <dbReference type="ARBA" id="ARBA00009446"/>
    </source>
</evidence>
<name>A0A0G1F9I3_9BACT</name>
<protein>
    <recommendedName>
        <fullName evidence="3">DNA topoisomerase</fullName>
        <ecNumber evidence="3">5.6.2.1</ecNumber>
    </recommendedName>
    <alternativeName>
        <fullName evidence="10">Omega-protein</fullName>
    </alternativeName>
    <alternativeName>
        <fullName evidence="9">Relaxing enzyme</fullName>
    </alternativeName>
    <alternativeName>
        <fullName evidence="7">Swivelase</fullName>
    </alternativeName>
    <alternativeName>
        <fullName evidence="8">Untwisting enzyme</fullName>
    </alternativeName>
</protein>
<reference evidence="14 15" key="1">
    <citation type="journal article" date="2015" name="Nature">
        <title>rRNA introns, odd ribosomes, and small enigmatic genomes across a large radiation of phyla.</title>
        <authorList>
            <person name="Brown C.T."/>
            <person name="Hug L.A."/>
            <person name="Thomas B.C."/>
            <person name="Sharon I."/>
            <person name="Castelle C.J."/>
            <person name="Singh A."/>
            <person name="Wilkins M.J."/>
            <person name="Williams K.H."/>
            <person name="Banfield J.F."/>
        </authorList>
    </citation>
    <scope>NUCLEOTIDE SEQUENCE [LARGE SCALE GENOMIC DNA]</scope>
</reference>
<dbReference type="InterPro" id="IPR006171">
    <property type="entry name" value="TOPRIM_dom"/>
</dbReference>
<dbReference type="PANTHER" id="PTHR42785">
    <property type="entry name" value="DNA TOPOISOMERASE, TYPE IA, CORE"/>
    <property type="match status" value="1"/>
</dbReference>
<dbReference type="InterPro" id="IPR023405">
    <property type="entry name" value="Topo_IA_core_domain"/>
</dbReference>
<evidence type="ECO:0000256" key="9">
    <source>
        <dbReference type="ARBA" id="ARBA00032235"/>
    </source>
</evidence>
<dbReference type="SMART" id="SM00437">
    <property type="entry name" value="TOP1Ac"/>
    <property type="match status" value="1"/>
</dbReference>
<dbReference type="Gene3D" id="2.70.20.10">
    <property type="entry name" value="Topoisomerase I, domain 3"/>
    <property type="match status" value="1"/>
</dbReference>
<dbReference type="EMBL" id="LCFB01000037">
    <property type="protein sequence ID" value="KKS83528.1"/>
    <property type="molecule type" value="Genomic_DNA"/>
</dbReference>
<dbReference type="NCBIfam" id="TIGR01051">
    <property type="entry name" value="topA_bact"/>
    <property type="match status" value="1"/>
</dbReference>
<dbReference type="CDD" id="cd03363">
    <property type="entry name" value="TOPRIM_TopoIA_TopoI"/>
    <property type="match status" value="1"/>
</dbReference>
<evidence type="ECO:0000259" key="13">
    <source>
        <dbReference type="PROSITE" id="PS52039"/>
    </source>
</evidence>
<dbReference type="PROSITE" id="PS52039">
    <property type="entry name" value="TOPO_IA_2"/>
    <property type="match status" value="1"/>
</dbReference>
<dbReference type="Gene3D" id="1.10.460.10">
    <property type="entry name" value="Topoisomerase I, domain 2"/>
    <property type="match status" value="1"/>
</dbReference>
<evidence type="ECO:0000313" key="14">
    <source>
        <dbReference type="EMBL" id="KKS83528.1"/>
    </source>
</evidence>
<feature type="compositionally biased region" description="Low complexity" evidence="11">
    <location>
        <begin position="226"/>
        <end position="237"/>
    </location>
</feature>
<evidence type="ECO:0000256" key="1">
    <source>
        <dbReference type="ARBA" id="ARBA00000213"/>
    </source>
</evidence>
<dbReference type="Gene3D" id="3.40.50.140">
    <property type="match status" value="1"/>
</dbReference>
<accession>A0A0G1F9I3</accession>
<dbReference type="InterPro" id="IPR013826">
    <property type="entry name" value="Topo_IA_cen_sub3"/>
</dbReference>
<dbReference type="InterPro" id="IPR005733">
    <property type="entry name" value="TopoI_bac-type"/>
</dbReference>
<dbReference type="PROSITE" id="PS50880">
    <property type="entry name" value="TOPRIM"/>
    <property type="match status" value="1"/>
</dbReference>
<dbReference type="STRING" id="1618436.UV59_C0037G0017"/>
<evidence type="ECO:0000256" key="4">
    <source>
        <dbReference type="ARBA" id="ARBA00023029"/>
    </source>
</evidence>
<evidence type="ECO:0000256" key="6">
    <source>
        <dbReference type="ARBA" id="ARBA00023235"/>
    </source>
</evidence>
<evidence type="ECO:0000256" key="5">
    <source>
        <dbReference type="ARBA" id="ARBA00023125"/>
    </source>
</evidence>
<evidence type="ECO:0000256" key="10">
    <source>
        <dbReference type="ARBA" id="ARBA00032877"/>
    </source>
</evidence>
<evidence type="ECO:0000256" key="11">
    <source>
        <dbReference type="SAM" id="MobiDB-lite"/>
    </source>
</evidence>
<dbReference type="PRINTS" id="PR00417">
    <property type="entry name" value="PRTPISMRASEI"/>
</dbReference>
<dbReference type="Pfam" id="PF01751">
    <property type="entry name" value="Toprim"/>
    <property type="match status" value="1"/>
</dbReference>
<dbReference type="GO" id="GO:0003677">
    <property type="term" value="F:DNA binding"/>
    <property type="evidence" value="ECO:0007669"/>
    <property type="project" value="UniProtKB-KW"/>
</dbReference>
<dbReference type="InterPro" id="IPR023406">
    <property type="entry name" value="Topo_IA_AS"/>
</dbReference>
<organism evidence="14 15">
    <name type="scientific">Candidatus Gottesmanbacteria bacterium GW2011_GWA1_43_11</name>
    <dbReference type="NCBI Taxonomy" id="1618436"/>
    <lineage>
        <taxon>Bacteria</taxon>
        <taxon>Candidatus Gottesmaniibacteriota</taxon>
    </lineage>
</organism>
<dbReference type="InterPro" id="IPR034149">
    <property type="entry name" value="TOPRIM_TopoI"/>
</dbReference>